<feature type="transmembrane region" description="Helical" evidence="5">
    <location>
        <begin position="295"/>
        <end position="314"/>
    </location>
</feature>
<comment type="caution">
    <text evidence="6">The sequence shown here is derived from an EMBL/GenBank/DDBJ whole genome shotgun (WGS) entry which is preliminary data.</text>
</comment>
<organism evidence="6 7">
    <name type="scientific">Roridomyces roridus</name>
    <dbReference type="NCBI Taxonomy" id="1738132"/>
    <lineage>
        <taxon>Eukaryota</taxon>
        <taxon>Fungi</taxon>
        <taxon>Dikarya</taxon>
        <taxon>Basidiomycota</taxon>
        <taxon>Agaricomycotina</taxon>
        <taxon>Agaricomycetes</taxon>
        <taxon>Agaricomycetidae</taxon>
        <taxon>Agaricales</taxon>
        <taxon>Marasmiineae</taxon>
        <taxon>Mycenaceae</taxon>
        <taxon>Roridomyces</taxon>
    </lineage>
</organism>
<evidence type="ECO:0008006" key="8">
    <source>
        <dbReference type="Google" id="ProtNLM"/>
    </source>
</evidence>
<evidence type="ECO:0000256" key="1">
    <source>
        <dbReference type="ARBA" id="ARBA00004141"/>
    </source>
</evidence>
<dbReference type="InterPro" id="IPR036259">
    <property type="entry name" value="MFS_trans_sf"/>
</dbReference>
<feature type="transmembrane region" description="Helical" evidence="5">
    <location>
        <begin position="102"/>
        <end position="121"/>
    </location>
</feature>
<dbReference type="Pfam" id="PF05978">
    <property type="entry name" value="UNC-93"/>
    <property type="match status" value="1"/>
</dbReference>
<protein>
    <recommendedName>
        <fullName evidence="8">MFS general substrate transporter</fullName>
    </recommendedName>
</protein>
<keyword evidence="2 5" id="KW-0812">Transmembrane</keyword>
<evidence type="ECO:0000313" key="7">
    <source>
        <dbReference type="Proteomes" id="UP001221142"/>
    </source>
</evidence>
<dbReference type="GO" id="GO:0016020">
    <property type="term" value="C:membrane"/>
    <property type="evidence" value="ECO:0007669"/>
    <property type="project" value="UniProtKB-SubCell"/>
</dbReference>
<evidence type="ECO:0000256" key="4">
    <source>
        <dbReference type="ARBA" id="ARBA00023136"/>
    </source>
</evidence>
<feature type="transmembrane region" description="Helical" evidence="5">
    <location>
        <begin position="78"/>
        <end position="96"/>
    </location>
</feature>
<keyword evidence="4 5" id="KW-0472">Membrane</keyword>
<feature type="transmembrane region" description="Helical" evidence="5">
    <location>
        <begin position="398"/>
        <end position="419"/>
    </location>
</feature>
<feature type="transmembrane region" description="Helical" evidence="5">
    <location>
        <begin position="174"/>
        <end position="194"/>
    </location>
</feature>
<keyword evidence="3 5" id="KW-1133">Transmembrane helix</keyword>
<dbReference type="SUPFAM" id="SSF103473">
    <property type="entry name" value="MFS general substrate transporter"/>
    <property type="match status" value="1"/>
</dbReference>
<keyword evidence="7" id="KW-1185">Reference proteome</keyword>
<feature type="transmembrane region" description="Helical" evidence="5">
    <location>
        <begin position="260"/>
        <end position="283"/>
    </location>
</feature>
<dbReference type="Proteomes" id="UP001221142">
    <property type="component" value="Unassembled WGS sequence"/>
</dbReference>
<dbReference type="InterPro" id="IPR010291">
    <property type="entry name" value="Ion_channel_UNC-93"/>
</dbReference>
<dbReference type="PANTHER" id="PTHR23294:SF19">
    <property type="entry name" value="DUF895 DOMAIN MEMBRANE PROTEIN-RELATED"/>
    <property type="match status" value="1"/>
</dbReference>
<evidence type="ECO:0000256" key="2">
    <source>
        <dbReference type="ARBA" id="ARBA00022692"/>
    </source>
</evidence>
<name>A0AAD7BTH1_9AGAR</name>
<dbReference type="InterPro" id="IPR051617">
    <property type="entry name" value="UNC-93-like_regulator"/>
</dbReference>
<feature type="transmembrane region" description="Helical" evidence="5">
    <location>
        <begin position="47"/>
        <end position="71"/>
    </location>
</feature>
<feature type="transmembrane region" description="Helical" evidence="5">
    <location>
        <begin position="141"/>
        <end position="162"/>
    </location>
</feature>
<feature type="transmembrane region" description="Helical" evidence="5">
    <location>
        <begin position="15"/>
        <end position="35"/>
    </location>
</feature>
<dbReference type="Gene3D" id="1.20.1250.20">
    <property type="entry name" value="MFS general substrate transporter like domains"/>
    <property type="match status" value="1"/>
</dbReference>
<evidence type="ECO:0000256" key="5">
    <source>
        <dbReference type="SAM" id="Phobius"/>
    </source>
</evidence>
<reference evidence="6" key="1">
    <citation type="submission" date="2023-03" db="EMBL/GenBank/DDBJ databases">
        <title>Massive genome expansion in bonnet fungi (Mycena s.s.) driven by repeated elements and novel gene families across ecological guilds.</title>
        <authorList>
            <consortium name="Lawrence Berkeley National Laboratory"/>
            <person name="Harder C.B."/>
            <person name="Miyauchi S."/>
            <person name="Viragh M."/>
            <person name="Kuo A."/>
            <person name="Thoen E."/>
            <person name="Andreopoulos B."/>
            <person name="Lu D."/>
            <person name="Skrede I."/>
            <person name="Drula E."/>
            <person name="Henrissat B."/>
            <person name="Morin E."/>
            <person name="Kohler A."/>
            <person name="Barry K."/>
            <person name="LaButti K."/>
            <person name="Morin E."/>
            <person name="Salamov A."/>
            <person name="Lipzen A."/>
            <person name="Mereny Z."/>
            <person name="Hegedus B."/>
            <person name="Baldrian P."/>
            <person name="Stursova M."/>
            <person name="Weitz H."/>
            <person name="Taylor A."/>
            <person name="Grigoriev I.V."/>
            <person name="Nagy L.G."/>
            <person name="Martin F."/>
            <person name="Kauserud H."/>
        </authorList>
    </citation>
    <scope>NUCLEOTIDE SEQUENCE</scope>
    <source>
        <strain evidence="6">9284</strain>
    </source>
</reference>
<dbReference type="AlphaFoldDB" id="A0AAD7BTH1"/>
<comment type="subcellular location">
    <subcellularLocation>
        <location evidence="1">Membrane</location>
        <topology evidence="1">Multi-pass membrane protein</topology>
    </subcellularLocation>
</comment>
<accession>A0AAD7BTH1</accession>
<evidence type="ECO:0000256" key="3">
    <source>
        <dbReference type="ARBA" id="ARBA00022989"/>
    </source>
</evidence>
<dbReference type="PANTHER" id="PTHR23294">
    <property type="entry name" value="ET TRANSLATION PRODUCT-RELATED"/>
    <property type="match status" value="1"/>
</dbReference>
<proteinExistence type="predicted"/>
<gene>
    <name evidence="6" type="ORF">FB45DRAFT_915686</name>
</gene>
<feature type="transmembrane region" description="Helical" evidence="5">
    <location>
        <begin position="231"/>
        <end position="248"/>
    </location>
</feature>
<dbReference type="EMBL" id="JARKIF010000009">
    <property type="protein sequence ID" value="KAJ7630488.1"/>
    <property type="molecule type" value="Genomic_DNA"/>
</dbReference>
<evidence type="ECO:0000313" key="6">
    <source>
        <dbReference type="EMBL" id="KAJ7630488.1"/>
    </source>
</evidence>
<sequence>MADAQYKVHWFRSTIFQILVIGGVFFCAPGMYNALSALGAGGLATPWYANATAAAGYVFMAFLCVTGGIIVSQIGVNVALLISSTGDIIYAGSLYLNSKNGTQWFLMLGSIISGCTDGLMYSVEGPIVTSYPEPDRRGRMLALWVFMRNAAPVIGGAIIFGLNHSTNSSGGVALTTYLTIIGIMCAGPFISLLLSHPEKVQRKDGVKIVFRKTGWIRTFTEWWKIVSSRDILLLCPLFFASWFYIAYIGTLQTQYMNVRTRSLCALVIPFGDIAGGFIIGNFLDMKRLTIKQRARWSFVSLMVLNLALWVWAAVLTKELEDKRPVIDWTSGHLFGSSFVLFILFDLARMATQTSLFWILSQMSDDFIALSYMTGTLRGVEAAGQAVAYGIKSSNTTDWLSIGMNVGLITLSIPFAWLVIRKIGVVEFEKISYAIQGAAESDEKSVESDRKEVVA</sequence>